<dbReference type="KEGG" id="kko:Kkor_2178"/>
<dbReference type="eggNOG" id="ENOG5032N3M">
    <property type="taxonomic scope" value="Bacteria"/>
</dbReference>
<dbReference type="EMBL" id="CP001707">
    <property type="protein sequence ID" value="ACV27588.1"/>
    <property type="molecule type" value="Genomic_DNA"/>
</dbReference>
<organism evidence="1 2">
    <name type="scientific">Kangiella koreensis (strain DSM 16069 / JCM 12317 / KCTC 12182 / SW-125)</name>
    <dbReference type="NCBI Taxonomy" id="523791"/>
    <lineage>
        <taxon>Bacteria</taxon>
        <taxon>Pseudomonadati</taxon>
        <taxon>Pseudomonadota</taxon>
        <taxon>Gammaproteobacteria</taxon>
        <taxon>Kangiellales</taxon>
        <taxon>Kangiellaceae</taxon>
        <taxon>Kangiella</taxon>
    </lineage>
</organism>
<sequence>MNNLDFHKQTFNNVGWFIPPYVQLEFLGNIAKQINDNNVCESTLAPYLAQIYSPENLSAMVSERYHAVPYINEYHEIIAESVEAHFLGLNHIAVSGLMPVIEGAGRKLADSRSVAVTSIKSVFQNLAIDCKDDVTTNNIGAVGEIVSIMDAFIEFTDNHLYINSNNYSLSDNTNRHGILHGAFADADYGEPLNFYKSIGAIDFLCFVSALSAPISCFAPSPTSESQALAAYYRLCIQLGQKKPAAANKSSQQRR</sequence>
<dbReference type="InParanoid" id="C7R7Q5"/>
<dbReference type="RefSeq" id="WP_015781193.1">
    <property type="nucleotide sequence ID" value="NC_013166.1"/>
</dbReference>
<evidence type="ECO:0000313" key="2">
    <source>
        <dbReference type="Proteomes" id="UP000001231"/>
    </source>
</evidence>
<keyword evidence="2" id="KW-1185">Reference proteome</keyword>
<protein>
    <submittedName>
        <fullName evidence="1">Uncharacterized protein</fullName>
    </submittedName>
</protein>
<dbReference type="AlphaFoldDB" id="C7R7Q5"/>
<name>C7R7Q5_KANKD</name>
<proteinExistence type="predicted"/>
<dbReference type="Proteomes" id="UP000001231">
    <property type="component" value="Chromosome"/>
</dbReference>
<accession>C7R7Q5</accession>
<gene>
    <name evidence="1" type="ordered locus">Kkor_2178</name>
</gene>
<evidence type="ECO:0000313" key="1">
    <source>
        <dbReference type="EMBL" id="ACV27588.1"/>
    </source>
</evidence>
<reference evidence="1 2" key="1">
    <citation type="journal article" date="2009" name="Stand. Genomic Sci.">
        <title>Complete genome sequence of Kangiella koreensis type strain (SW-125).</title>
        <authorList>
            <person name="Han C."/>
            <person name="Sikorski J."/>
            <person name="Lapidus A."/>
            <person name="Nolan M."/>
            <person name="Glavina Del Rio T."/>
            <person name="Tice H."/>
            <person name="Cheng J.F."/>
            <person name="Lucas S."/>
            <person name="Chen F."/>
            <person name="Copeland A."/>
            <person name="Ivanova N."/>
            <person name="Mavromatis K."/>
            <person name="Ovchinnikova G."/>
            <person name="Pati A."/>
            <person name="Bruce D."/>
            <person name="Goodwin L."/>
            <person name="Pitluck S."/>
            <person name="Chen A."/>
            <person name="Palaniappan K."/>
            <person name="Land M."/>
            <person name="Hauser L."/>
            <person name="Chang Y.J."/>
            <person name="Jeffries C.D."/>
            <person name="Chain P."/>
            <person name="Saunders E."/>
            <person name="Brettin T."/>
            <person name="Goker M."/>
            <person name="Tindall B.J."/>
            <person name="Bristow J."/>
            <person name="Eisen J.A."/>
            <person name="Markowitz V."/>
            <person name="Hugenholtz P."/>
            <person name="Kyrpides N.C."/>
            <person name="Klenk H.P."/>
            <person name="Detter J.C."/>
        </authorList>
    </citation>
    <scope>NUCLEOTIDE SEQUENCE [LARGE SCALE GENOMIC DNA]</scope>
    <source>
        <strain evidence="2">DSM 16069 / KCTC 12182 / SW-125</strain>
    </source>
</reference>
<dbReference type="HOGENOM" id="CLU_068442_0_0_6"/>